<proteinExistence type="predicted"/>
<evidence type="ECO:0000313" key="8">
    <source>
        <dbReference type="EnsemblPlants" id="Pp3c1_33120V3.3"/>
    </source>
</evidence>
<evidence type="ECO:0000256" key="6">
    <source>
        <dbReference type="SAM" id="MobiDB-lite"/>
    </source>
</evidence>
<dbReference type="InterPro" id="IPR007356">
    <property type="entry name" value="tRNA_m1G_MeTrfase_euk"/>
</dbReference>
<dbReference type="PANTHER" id="PTHR13563">
    <property type="entry name" value="TRNA (GUANINE-9-) METHYLTRANSFERASE"/>
    <property type="match status" value="1"/>
</dbReference>
<feature type="compositionally biased region" description="Basic and acidic residues" evidence="6">
    <location>
        <begin position="181"/>
        <end position="193"/>
    </location>
</feature>
<feature type="compositionally biased region" description="Basic and acidic residues" evidence="6">
    <location>
        <begin position="468"/>
        <end position="482"/>
    </location>
</feature>
<dbReference type="RefSeq" id="XP_024389367.1">
    <property type="nucleotide sequence ID" value="XM_024533599.2"/>
</dbReference>
<feature type="domain" description="SAM-dependent MTase TRM10-type" evidence="7">
    <location>
        <begin position="267"/>
        <end position="457"/>
    </location>
</feature>
<evidence type="ECO:0000256" key="5">
    <source>
        <dbReference type="ARBA" id="ARBA00048434"/>
    </source>
</evidence>
<dbReference type="EnsemblPlants" id="Pp3c1_33120V3.3">
    <property type="protein sequence ID" value="Pp3c1_33120V3.3"/>
    <property type="gene ID" value="Pp3c1_33120"/>
</dbReference>
<dbReference type="OrthoDB" id="278300at2759"/>
<evidence type="ECO:0000256" key="4">
    <source>
        <dbReference type="ARBA" id="ARBA00022691"/>
    </source>
</evidence>
<dbReference type="GO" id="GO:0000049">
    <property type="term" value="F:tRNA binding"/>
    <property type="evidence" value="ECO:0000318"/>
    <property type="project" value="GO_Central"/>
</dbReference>
<feature type="region of interest" description="Disordered" evidence="6">
    <location>
        <begin position="1"/>
        <end position="36"/>
    </location>
</feature>
<organism evidence="8 9">
    <name type="scientific">Physcomitrium patens</name>
    <name type="common">Spreading-leaved earth moss</name>
    <name type="synonym">Physcomitrella patens</name>
    <dbReference type="NCBI Taxonomy" id="3218"/>
    <lineage>
        <taxon>Eukaryota</taxon>
        <taxon>Viridiplantae</taxon>
        <taxon>Streptophyta</taxon>
        <taxon>Embryophyta</taxon>
        <taxon>Bryophyta</taxon>
        <taxon>Bryophytina</taxon>
        <taxon>Bryopsida</taxon>
        <taxon>Funariidae</taxon>
        <taxon>Funariales</taxon>
        <taxon>Funariaceae</taxon>
        <taxon>Physcomitrium</taxon>
    </lineage>
</organism>
<feature type="compositionally biased region" description="Basic and acidic residues" evidence="6">
    <location>
        <begin position="216"/>
        <end position="231"/>
    </location>
</feature>
<dbReference type="CDD" id="cd18089">
    <property type="entry name" value="SPOUT_Trm10-like"/>
    <property type="match status" value="1"/>
</dbReference>
<protein>
    <recommendedName>
        <fullName evidence="1">tRNA (guanine(9)-N(1))-methyltransferase</fullName>
        <ecNumber evidence="1">2.1.1.221</ecNumber>
    </recommendedName>
</protein>
<dbReference type="Proteomes" id="UP000006727">
    <property type="component" value="Chromosome 1"/>
</dbReference>
<reference evidence="8 9" key="1">
    <citation type="journal article" date="2008" name="Science">
        <title>The Physcomitrella genome reveals evolutionary insights into the conquest of land by plants.</title>
        <authorList>
            <person name="Rensing S."/>
            <person name="Lang D."/>
            <person name="Zimmer A."/>
            <person name="Terry A."/>
            <person name="Salamov A."/>
            <person name="Shapiro H."/>
            <person name="Nishiyama T."/>
            <person name="Perroud P.-F."/>
            <person name="Lindquist E."/>
            <person name="Kamisugi Y."/>
            <person name="Tanahashi T."/>
            <person name="Sakakibara K."/>
            <person name="Fujita T."/>
            <person name="Oishi K."/>
            <person name="Shin-I T."/>
            <person name="Kuroki Y."/>
            <person name="Toyoda A."/>
            <person name="Suzuki Y."/>
            <person name="Hashimoto A."/>
            <person name="Yamaguchi K."/>
            <person name="Sugano A."/>
            <person name="Kohara Y."/>
            <person name="Fujiyama A."/>
            <person name="Anterola A."/>
            <person name="Aoki S."/>
            <person name="Ashton N."/>
            <person name="Barbazuk W.B."/>
            <person name="Barker E."/>
            <person name="Bennetzen J."/>
            <person name="Bezanilla M."/>
            <person name="Blankenship R."/>
            <person name="Cho S.H."/>
            <person name="Dutcher S."/>
            <person name="Estelle M."/>
            <person name="Fawcett J.A."/>
            <person name="Gundlach H."/>
            <person name="Hanada K."/>
            <person name="Heyl A."/>
            <person name="Hicks K.A."/>
            <person name="Hugh J."/>
            <person name="Lohr M."/>
            <person name="Mayer K."/>
            <person name="Melkozernov A."/>
            <person name="Murata T."/>
            <person name="Nelson D."/>
            <person name="Pils B."/>
            <person name="Prigge M."/>
            <person name="Reiss B."/>
            <person name="Renner T."/>
            <person name="Rombauts S."/>
            <person name="Rushton P."/>
            <person name="Sanderfoot A."/>
            <person name="Schween G."/>
            <person name="Shiu S.-H."/>
            <person name="Stueber K."/>
            <person name="Theodoulou F.L."/>
            <person name="Tu H."/>
            <person name="Van de Peer Y."/>
            <person name="Verrier P.J."/>
            <person name="Waters E."/>
            <person name="Wood A."/>
            <person name="Yang L."/>
            <person name="Cove D."/>
            <person name="Cuming A."/>
            <person name="Hasebe M."/>
            <person name="Lucas S."/>
            <person name="Mishler D.B."/>
            <person name="Reski R."/>
            <person name="Grigoriev I."/>
            <person name="Quatrano R.S."/>
            <person name="Boore J.L."/>
        </authorList>
    </citation>
    <scope>NUCLEOTIDE SEQUENCE [LARGE SCALE GENOMIC DNA]</scope>
    <source>
        <strain evidence="8 9">cv. Gransden 2004</strain>
    </source>
</reference>
<dbReference type="PANTHER" id="PTHR13563:SF13">
    <property type="entry name" value="TRNA METHYLTRANSFERASE 10 HOMOLOG A"/>
    <property type="match status" value="1"/>
</dbReference>
<keyword evidence="4" id="KW-0949">S-adenosyl-L-methionine</keyword>
<dbReference type="GeneID" id="112288890"/>
<dbReference type="Gramene" id="Pp3c1_33120V3.3">
    <property type="protein sequence ID" value="Pp3c1_33120V3.3"/>
    <property type="gene ID" value="Pp3c1_33120"/>
</dbReference>
<dbReference type="Gene3D" id="3.40.1280.30">
    <property type="match status" value="1"/>
</dbReference>
<gene>
    <name evidence="8" type="primary">LOC112288890</name>
</gene>
<evidence type="ECO:0000256" key="1">
    <source>
        <dbReference type="ARBA" id="ARBA00012797"/>
    </source>
</evidence>
<dbReference type="EC" id="2.1.1.221" evidence="1"/>
<dbReference type="InterPro" id="IPR038459">
    <property type="entry name" value="MT_TRM10-typ_sf"/>
</dbReference>
<comment type="catalytic activity">
    <reaction evidence="5">
        <text>guanosine(9) in tRNA + S-adenosyl-L-methionine = N(1)-methylguanosine(9) in tRNA + S-adenosyl-L-homocysteine + H(+)</text>
        <dbReference type="Rhea" id="RHEA:43156"/>
        <dbReference type="Rhea" id="RHEA-COMP:10367"/>
        <dbReference type="Rhea" id="RHEA-COMP:10368"/>
        <dbReference type="ChEBI" id="CHEBI:15378"/>
        <dbReference type="ChEBI" id="CHEBI:57856"/>
        <dbReference type="ChEBI" id="CHEBI:59789"/>
        <dbReference type="ChEBI" id="CHEBI:73542"/>
        <dbReference type="ChEBI" id="CHEBI:74269"/>
        <dbReference type="EC" id="2.1.1.221"/>
    </reaction>
</comment>
<reference evidence="8 9" key="2">
    <citation type="journal article" date="2018" name="Plant J.">
        <title>The Physcomitrella patens chromosome-scale assembly reveals moss genome structure and evolution.</title>
        <authorList>
            <person name="Lang D."/>
            <person name="Ullrich K.K."/>
            <person name="Murat F."/>
            <person name="Fuchs J."/>
            <person name="Jenkins J."/>
            <person name="Haas F.B."/>
            <person name="Piednoel M."/>
            <person name="Gundlach H."/>
            <person name="Van Bel M."/>
            <person name="Meyberg R."/>
            <person name="Vives C."/>
            <person name="Morata J."/>
            <person name="Symeonidi A."/>
            <person name="Hiss M."/>
            <person name="Muchero W."/>
            <person name="Kamisugi Y."/>
            <person name="Saleh O."/>
            <person name="Blanc G."/>
            <person name="Decker E.L."/>
            <person name="van Gessel N."/>
            <person name="Grimwood J."/>
            <person name="Hayes R.D."/>
            <person name="Graham S.W."/>
            <person name="Gunter L.E."/>
            <person name="McDaniel S.F."/>
            <person name="Hoernstein S.N.W."/>
            <person name="Larsson A."/>
            <person name="Li F.W."/>
            <person name="Perroud P.F."/>
            <person name="Phillips J."/>
            <person name="Ranjan P."/>
            <person name="Rokshar D.S."/>
            <person name="Rothfels C.J."/>
            <person name="Schneider L."/>
            <person name="Shu S."/>
            <person name="Stevenson D.W."/>
            <person name="Thummler F."/>
            <person name="Tillich M."/>
            <person name="Villarreal Aguilar J.C."/>
            <person name="Widiez T."/>
            <person name="Wong G.K."/>
            <person name="Wymore A."/>
            <person name="Zhang Y."/>
            <person name="Zimmer A.D."/>
            <person name="Quatrano R.S."/>
            <person name="Mayer K.F.X."/>
            <person name="Goodstein D."/>
            <person name="Casacuberta J.M."/>
            <person name="Vandepoele K."/>
            <person name="Reski R."/>
            <person name="Cuming A.C."/>
            <person name="Tuskan G.A."/>
            <person name="Maumus F."/>
            <person name="Salse J."/>
            <person name="Schmutz J."/>
            <person name="Rensing S.A."/>
        </authorList>
    </citation>
    <scope>NUCLEOTIDE SEQUENCE [LARGE SCALE GENOMIC DNA]</scope>
    <source>
        <strain evidence="8 9">cv. Gransden 2004</strain>
    </source>
</reference>
<accession>A0A7I4BU38</accession>
<evidence type="ECO:0000256" key="2">
    <source>
        <dbReference type="ARBA" id="ARBA00022603"/>
    </source>
</evidence>
<sequence length="496" mass="55283">MEHSVPSKASTLRISQAKKKKGSFKRSNRKDAPVDVHKDVNITKSQDAVIAEISEQYVEEASTAEVGKRSAVKVKIEKDPLVDPASVQIAVGVVGDVPAAVHGDLPSERLSNLSQRDGNESREASNGTCLYSNDEKEEAGPSAETVYRTADLPEVSGCGEKNNGSNARQAEQRPALSGSVDVHKSPLPEESKSLSKNALKKLAKQERMRQAKLQNRAHEKELRHKETERKRREWQEKLANLPEEEVKKAQEARMELRASRKDERKARKDKLVQAMTDGQNIVIDLEFGEKMKLNEVSSLCQQIMYSYAANGKAEVPCRLSLTGCIGDIRKNLEKHSGFENWLLHREEKSYIDVFEDRKKDLVYLTADSENVLETLDKSKIYIVGGLVDRNRWKGITAEKAKNQGIATAKLPIGEHMKMLSSQVLTVNQVVDILLQYMDVGDWGKALFAAIPPRKRGADETLEGVSKQTKYDSDQMCSKRGDPSMDALSEAGDEPMK</sequence>
<dbReference type="EMBL" id="ABEU02000001">
    <property type="status" value="NOT_ANNOTATED_CDS"/>
    <property type="molecule type" value="Genomic_DNA"/>
</dbReference>
<dbReference type="AlphaFoldDB" id="A0A7I4BU38"/>
<reference evidence="8" key="3">
    <citation type="submission" date="2020-12" db="UniProtKB">
        <authorList>
            <consortium name="EnsemblPlants"/>
        </authorList>
    </citation>
    <scope>IDENTIFICATION</scope>
</reference>
<dbReference type="OMA" id="NANMINK"/>
<dbReference type="GO" id="GO:0052905">
    <property type="term" value="F:tRNA (guanosine(9)-N1)-methyltransferase activity"/>
    <property type="evidence" value="ECO:0007669"/>
    <property type="project" value="UniProtKB-EC"/>
</dbReference>
<dbReference type="GO" id="GO:0005634">
    <property type="term" value="C:nucleus"/>
    <property type="evidence" value="ECO:0000318"/>
    <property type="project" value="GO_Central"/>
</dbReference>
<feature type="region of interest" description="Disordered" evidence="6">
    <location>
        <begin position="102"/>
        <end position="231"/>
    </location>
</feature>
<keyword evidence="3" id="KW-0808">Transferase</keyword>
<dbReference type="GO" id="GO:0002939">
    <property type="term" value="P:tRNA N1-guanine methylation"/>
    <property type="evidence" value="ECO:0000318"/>
    <property type="project" value="GO_Central"/>
</dbReference>
<dbReference type="KEGG" id="ppp:112288890"/>
<evidence type="ECO:0000259" key="7">
    <source>
        <dbReference type="PROSITE" id="PS51675"/>
    </source>
</evidence>
<dbReference type="Gramene" id="Pp3c1_33120V3.2">
    <property type="protein sequence ID" value="Pp3c1_33120V3.2"/>
    <property type="gene ID" value="Pp3c1_33120"/>
</dbReference>
<keyword evidence="2" id="KW-0489">Methyltransferase</keyword>
<feature type="compositionally biased region" description="Basic residues" evidence="6">
    <location>
        <begin position="16"/>
        <end position="28"/>
    </location>
</feature>
<feature type="region of interest" description="Disordered" evidence="6">
    <location>
        <begin position="455"/>
        <end position="496"/>
    </location>
</feature>
<dbReference type="EnsemblPlants" id="Pp3c1_33120V3.2">
    <property type="protein sequence ID" value="Pp3c1_33120V3.2"/>
    <property type="gene ID" value="Pp3c1_33120"/>
</dbReference>
<dbReference type="InterPro" id="IPR028564">
    <property type="entry name" value="MT_TRM10-typ"/>
</dbReference>
<keyword evidence="9" id="KW-1185">Reference proteome</keyword>
<evidence type="ECO:0000313" key="9">
    <source>
        <dbReference type="Proteomes" id="UP000006727"/>
    </source>
</evidence>
<name>A0A7I4BU38_PHYPA</name>
<dbReference type="PROSITE" id="PS51675">
    <property type="entry name" value="SAM_MT_TRM10"/>
    <property type="match status" value="1"/>
</dbReference>
<evidence type="ECO:0000256" key="3">
    <source>
        <dbReference type="ARBA" id="ARBA00022679"/>
    </source>
</evidence>